<proteinExistence type="predicted"/>
<keyword evidence="1" id="KW-0175">Coiled coil</keyword>
<protein>
    <submittedName>
        <fullName evidence="2">Uncharacterized protein</fullName>
    </submittedName>
</protein>
<comment type="caution">
    <text evidence="2">The sequence shown here is derived from an EMBL/GenBank/DDBJ whole genome shotgun (WGS) entry which is preliminary data.</text>
</comment>
<gene>
    <name evidence="2" type="ORF">A500_09645</name>
</gene>
<evidence type="ECO:0000313" key="3">
    <source>
        <dbReference type="Proteomes" id="UP000013988"/>
    </source>
</evidence>
<evidence type="ECO:0000313" key="2">
    <source>
        <dbReference type="EMBL" id="EOR25657.1"/>
    </source>
</evidence>
<dbReference type="RefSeq" id="WP_016207291.1">
    <property type="nucleotide sequence ID" value="NZ_ASRV01000116.1"/>
</dbReference>
<dbReference type="OrthoDB" id="1706352at2"/>
<feature type="coiled-coil region" evidence="1">
    <location>
        <begin position="350"/>
        <end position="524"/>
    </location>
</feature>
<dbReference type="EMBL" id="ASRV01000116">
    <property type="protein sequence ID" value="EOR25657.1"/>
    <property type="molecule type" value="Genomic_DNA"/>
</dbReference>
<dbReference type="PATRIC" id="fig|1202534.3.peg.1921"/>
<reference evidence="2 3" key="1">
    <citation type="submission" date="2013-03" db="EMBL/GenBank/DDBJ databases">
        <title>Whole genome shotgun sequencing of Clostridium sartagoforme AAU1.</title>
        <authorList>
            <person name="Joshi C.G."/>
            <person name="Duggirala S.M."/>
            <person name="Nathani N.M."/>
            <person name="Bhatt V.D."/>
            <person name="Patel A.K."/>
            <person name="Pandya P.R."/>
            <person name="KaPatel J.A."/>
        </authorList>
    </citation>
    <scope>NUCLEOTIDE SEQUENCE [LARGE SCALE GENOMIC DNA]</scope>
    <source>
        <strain evidence="2 3">AAU1</strain>
    </source>
</reference>
<accession>R9C8K9</accession>
<dbReference type="Proteomes" id="UP000013988">
    <property type="component" value="Unassembled WGS sequence"/>
</dbReference>
<dbReference type="AlphaFoldDB" id="R9C8K9"/>
<keyword evidence="3" id="KW-1185">Reference proteome</keyword>
<name>R9C8K9_9CLOT</name>
<organism evidence="2 3">
    <name type="scientific">Clostridium sartagoforme AAU1</name>
    <dbReference type="NCBI Taxonomy" id="1202534"/>
    <lineage>
        <taxon>Bacteria</taxon>
        <taxon>Bacillati</taxon>
        <taxon>Bacillota</taxon>
        <taxon>Clostridia</taxon>
        <taxon>Eubacteriales</taxon>
        <taxon>Clostridiaceae</taxon>
        <taxon>Clostridium</taxon>
    </lineage>
</organism>
<evidence type="ECO:0000256" key="1">
    <source>
        <dbReference type="SAM" id="Coils"/>
    </source>
</evidence>
<sequence>MRGVYPWLYADYKENLWKFSLNENKELNYGIMYREGKWTKENIIDSRVTAFGLFIDDNEGIHLVYSNTKGELRYCTMKDKQWVGKILYKVEDTNYDIESIKIEIIGPSMHIFYALASKDGSDHGVLMHCIWDGHKTDINNIQDIILKPELKEYYLININIKGEIYLFYLSDEGDEISLNYSIYQNNSWLESNRLYGIQGEEIHFEAEVDKNNIHILNKYREDSMYLLDHVIVDLLGGLKDFRVYEGKKNIREPLIFNDGNKIYSCWIDNNEIYYSIFTGASWSKPIKYNVENSDRIERYNGYISEGRSGYIKERKLYGTTGLDLYLYFPKDFLVGNDIQSSNINRNNINNDIYNEDLELIRAELYRAKEENKVLEDKIAHLNLLFQKNQQGIEKYQQQVIRAMDQKRKAEENSNIFLELQKKIQGEYEILSENLAAVEKEKMDIKQSLDGYINEIKLLKEEINNLRDIVAMREEKLQEELNLRKVLEEQNITISEENELIKKELSLLLEENKKISTELEIERNQSVMDRLLRRRN</sequence>